<dbReference type="InterPro" id="IPR003012">
    <property type="entry name" value="Tet_transcr_reg_TetR"/>
</dbReference>
<dbReference type="GO" id="GO:0000976">
    <property type="term" value="F:transcription cis-regulatory region binding"/>
    <property type="evidence" value="ECO:0007669"/>
    <property type="project" value="TreeGrafter"/>
</dbReference>
<dbReference type="InterPro" id="IPR009057">
    <property type="entry name" value="Homeodomain-like_sf"/>
</dbReference>
<feature type="domain" description="HTH tetR-type" evidence="6">
    <location>
        <begin position="6"/>
        <end position="66"/>
    </location>
</feature>
<feature type="DNA-binding region" description="H-T-H motif" evidence="5">
    <location>
        <begin position="29"/>
        <end position="48"/>
    </location>
</feature>
<dbReference type="InterPro" id="IPR036271">
    <property type="entry name" value="Tet_transcr_reg_TetR-rel_C_sf"/>
</dbReference>
<evidence type="ECO:0000313" key="8">
    <source>
        <dbReference type="Proteomes" id="UP000295558"/>
    </source>
</evidence>
<dbReference type="Gene3D" id="1.10.357.10">
    <property type="entry name" value="Tetracycline Repressor, domain 2"/>
    <property type="match status" value="1"/>
</dbReference>
<dbReference type="OrthoDB" id="166040at2"/>
<evidence type="ECO:0000256" key="1">
    <source>
        <dbReference type="ARBA" id="ARBA00022491"/>
    </source>
</evidence>
<dbReference type="InterPro" id="IPR023772">
    <property type="entry name" value="DNA-bd_HTH_TetR-type_CS"/>
</dbReference>
<proteinExistence type="predicted"/>
<dbReference type="GO" id="GO:0003700">
    <property type="term" value="F:DNA-binding transcription factor activity"/>
    <property type="evidence" value="ECO:0007669"/>
    <property type="project" value="TreeGrafter"/>
</dbReference>
<organism evidence="7 8">
    <name type="scientific">Listeria rocourtiae</name>
    <dbReference type="NCBI Taxonomy" id="647910"/>
    <lineage>
        <taxon>Bacteria</taxon>
        <taxon>Bacillati</taxon>
        <taxon>Bacillota</taxon>
        <taxon>Bacilli</taxon>
        <taxon>Bacillales</taxon>
        <taxon>Listeriaceae</taxon>
        <taxon>Listeria</taxon>
    </lineage>
</organism>
<comment type="caution">
    <text evidence="7">The sequence shown here is derived from an EMBL/GenBank/DDBJ whole genome shotgun (WGS) entry which is preliminary data.</text>
</comment>
<dbReference type="RefSeq" id="WP_133619813.1">
    <property type="nucleotide sequence ID" value="NZ_SNZK01000001.1"/>
</dbReference>
<keyword evidence="2" id="KW-0805">Transcription regulation</keyword>
<keyword evidence="1" id="KW-0678">Repressor</keyword>
<evidence type="ECO:0000256" key="2">
    <source>
        <dbReference type="ARBA" id="ARBA00023015"/>
    </source>
</evidence>
<dbReference type="PANTHER" id="PTHR30055">
    <property type="entry name" value="HTH-TYPE TRANSCRIPTIONAL REGULATOR RUTR"/>
    <property type="match status" value="1"/>
</dbReference>
<keyword evidence="3 5" id="KW-0238">DNA-binding</keyword>
<gene>
    <name evidence="7" type="ORF">DFP96_101591</name>
</gene>
<dbReference type="InterPro" id="IPR004111">
    <property type="entry name" value="Repressor_TetR_C"/>
</dbReference>
<reference evidence="7 8" key="1">
    <citation type="submission" date="2019-03" db="EMBL/GenBank/DDBJ databases">
        <title>Genomic Encyclopedia of Type Strains, Phase III (KMG-III): the genomes of soil and plant-associated and newly described type strains.</title>
        <authorList>
            <person name="Whitman W."/>
        </authorList>
    </citation>
    <scope>NUCLEOTIDE SEQUENCE [LARGE SCALE GENOMIC DNA]</scope>
    <source>
        <strain evidence="7 8">CECT 7972</strain>
    </source>
</reference>
<dbReference type="InterPro" id="IPR050109">
    <property type="entry name" value="HTH-type_TetR-like_transc_reg"/>
</dbReference>
<name>A0A4R6ZSU1_9LIST</name>
<dbReference type="InterPro" id="IPR001647">
    <property type="entry name" value="HTH_TetR"/>
</dbReference>
<dbReference type="Gene3D" id="1.10.10.60">
    <property type="entry name" value="Homeodomain-like"/>
    <property type="match status" value="1"/>
</dbReference>
<dbReference type="EMBL" id="SNZK01000001">
    <property type="protein sequence ID" value="TDR55648.1"/>
    <property type="molecule type" value="Genomic_DNA"/>
</dbReference>
<keyword evidence="4" id="KW-0804">Transcription</keyword>
<dbReference type="SUPFAM" id="SSF46689">
    <property type="entry name" value="Homeodomain-like"/>
    <property type="match status" value="1"/>
</dbReference>
<evidence type="ECO:0000256" key="5">
    <source>
        <dbReference type="PROSITE-ProRule" id="PRU00335"/>
    </source>
</evidence>
<evidence type="ECO:0000256" key="4">
    <source>
        <dbReference type="ARBA" id="ARBA00023163"/>
    </source>
</evidence>
<evidence type="ECO:0000313" key="7">
    <source>
        <dbReference type="EMBL" id="TDR55648.1"/>
    </source>
</evidence>
<dbReference type="PRINTS" id="PR00400">
    <property type="entry name" value="TETREPRESSOR"/>
</dbReference>
<dbReference type="PROSITE" id="PS50977">
    <property type="entry name" value="HTH_TETR_2"/>
    <property type="match status" value="1"/>
</dbReference>
<dbReference type="AlphaFoldDB" id="A0A4R6ZSU1"/>
<accession>A0A4R6ZSU1</accession>
<evidence type="ECO:0000259" key="6">
    <source>
        <dbReference type="PROSITE" id="PS50977"/>
    </source>
</evidence>
<dbReference type="PROSITE" id="PS01081">
    <property type="entry name" value="HTH_TETR_1"/>
    <property type="match status" value="1"/>
</dbReference>
<dbReference type="GO" id="GO:0045892">
    <property type="term" value="P:negative regulation of DNA-templated transcription"/>
    <property type="evidence" value="ECO:0007669"/>
    <property type="project" value="InterPro"/>
</dbReference>
<dbReference type="PANTHER" id="PTHR30055:SF151">
    <property type="entry name" value="TRANSCRIPTIONAL REGULATORY PROTEIN"/>
    <property type="match status" value="1"/>
</dbReference>
<dbReference type="GO" id="GO:0046677">
    <property type="term" value="P:response to antibiotic"/>
    <property type="evidence" value="ECO:0007669"/>
    <property type="project" value="InterPro"/>
</dbReference>
<evidence type="ECO:0000256" key="3">
    <source>
        <dbReference type="ARBA" id="ARBA00023125"/>
    </source>
</evidence>
<dbReference type="Pfam" id="PF02909">
    <property type="entry name" value="TetR_C_1"/>
    <property type="match status" value="1"/>
</dbReference>
<protein>
    <submittedName>
        <fullName evidence="7">TetR family transcriptional regulator</fullName>
    </submittedName>
</protein>
<dbReference type="Proteomes" id="UP000295558">
    <property type="component" value="Unassembled WGS sequence"/>
</dbReference>
<dbReference type="SUPFAM" id="SSF48498">
    <property type="entry name" value="Tetracyclin repressor-like, C-terminal domain"/>
    <property type="match status" value="1"/>
</dbReference>
<sequence length="221" mass="24958">MRKKRNLTKEKIILASLEVLQKNGIQNLSMRKVAEAMNVQAPAIYWHFKNKQDLLQGLASYISSQIELPDPALPWQEKARSLAIRSHNAMREIPDGAEIMMKTIPIDIHRLQMIDCLFIAFLDAGFTEDQTLALCNLIDNYVTGIAIDESSQDRTLQEVGPDKIHGLFASMFEREDAQHLKVLPAMRKHAESENRFDLNFLFGLDVIIAGAEKLLASNEGV</sequence>
<dbReference type="STRING" id="1265846.PROCOU_14848"/>
<dbReference type="PRINTS" id="PR00455">
    <property type="entry name" value="HTHTETR"/>
</dbReference>
<dbReference type="Pfam" id="PF00440">
    <property type="entry name" value="TetR_N"/>
    <property type="match status" value="1"/>
</dbReference>
<keyword evidence="8" id="KW-1185">Reference proteome</keyword>